<proteinExistence type="predicted"/>
<evidence type="ECO:0000256" key="1">
    <source>
        <dbReference type="SAM" id="MobiDB-lite"/>
    </source>
</evidence>
<accession>A0A0F7L8D8</accession>
<evidence type="ECO:0000313" key="2">
    <source>
        <dbReference type="EMBL" id="AKH48879.1"/>
    </source>
</evidence>
<sequence length="61" mass="6443">MKDLLDRRLLRNMISSSSVSLISGGTVVLDSQHPSYLPGGCGPGSSSEEPRPQSGLLPHKP</sequence>
<dbReference type="EMBL" id="KR029610">
    <property type="protein sequence ID" value="AKH48879.1"/>
    <property type="molecule type" value="Genomic_DNA"/>
</dbReference>
<reference evidence="2" key="1">
    <citation type="journal article" date="2015" name="Front. Microbiol.">
        <title>Combining genomic sequencing methods to explore viral diversity and reveal potential virus-host interactions.</title>
        <authorList>
            <person name="Chow C.E."/>
            <person name="Winget D.M."/>
            <person name="White R.A.III."/>
            <person name="Hallam S.J."/>
            <person name="Suttle C.A."/>
        </authorList>
    </citation>
    <scope>NUCLEOTIDE SEQUENCE</scope>
    <source>
        <strain evidence="2">Oxic3_4</strain>
    </source>
</reference>
<protein>
    <submittedName>
        <fullName evidence="2">Uncharacterized protein</fullName>
    </submittedName>
</protein>
<feature type="region of interest" description="Disordered" evidence="1">
    <location>
        <begin position="32"/>
        <end position="61"/>
    </location>
</feature>
<name>A0A0F7L8D8_9VIRU</name>
<feature type="compositionally biased region" description="Low complexity" evidence="1">
    <location>
        <begin position="32"/>
        <end position="55"/>
    </location>
</feature>
<reference evidence="2" key="2">
    <citation type="submission" date="2015-03" db="EMBL/GenBank/DDBJ databases">
        <authorList>
            <person name="Chow C.-E.T."/>
            <person name="Winget D.M."/>
            <person name="White R.A.III."/>
            <person name="Hallam S.J."/>
            <person name="Suttle C.A."/>
        </authorList>
    </citation>
    <scope>NUCLEOTIDE SEQUENCE</scope>
    <source>
        <strain evidence="2">Oxic3_4</strain>
    </source>
</reference>
<organism evidence="2">
    <name type="scientific">uncultured marine virus</name>
    <dbReference type="NCBI Taxonomy" id="186617"/>
    <lineage>
        <taxon>Viruses</taxon>
        <taxon>environmental samples</taxon>
    </lineage>
</organism>